<evidence type="ECO:0000313" key="2">
    <source>
        <dbReference type="Proteomes" id="UP001060085"/>
    </source>
</evidence>
<name>A0ACC0BGA9_CATRO</name>
<protein>
    <submittedName>
        <fullName evidence="1">Uncharacterized protein</fullName>
    </submittedName>
</protein>
<sequence>MALQSKSQSRAGIISIRVLFLIPINFVGSLVGAAGPIRVLFLIPINFVGSLVGAAGPIFLFSGHIAESAGTFLFFGLELDAVGLGREVWAAGGDTTGPDASGSRRTEAIGPDISGSGHVTEANTAGPDTPLDRASGLSVCYWTGQFLLGCAANLFSKCSKGGSGSIGRWPGEEPWQINPRAGAERPSYVGGMCFPEAIPKPTTELADMKAAI</sequence>
<dbReference type="Proteomes" id="UP001060085">
    <property type="component" value="Linkage Group LG03"/>
</dbReference>
<organism evidence="1 2">
    <name type="scientific">Catharanthus roseus</name>
    <name type="common">Madagascar periwinkle</name>
    <name type="synonym">Vinca rosea</name>
    <dbReference type="NCBI Taxonomy" id="4058"/>
    <lineage>
        <taxon>Eukaryota</taxon>
        <taxon>Viridiplantae</taxon>
        <taxon>Streptophyta</taxon>
        <taxon>Embryophyta</taxon>
        <taxon>Tracheophyta</taxon>
        <taxon>Spermatophyta</taxon>
        <taxon>Magnoliopsida</taxon>
        <taxon>eudicotyledons</taxon>
        <taxon>Gunneridae</taxon>
        <taxon>Pentapetalae</taxon>
        <taxon>asterids</taxon>
        <taxon>lamiids</taxon>
        <taxon>Gentianales</taxon>
        <taxon>Apocynaceae</taxon>
        <taxon>Rauvolfioideae</taxon>
        <taxon>Vinceae</taxon>
        <taxon>Catharanthinae</taxon>
        <taxon>Catharanthus</taxon>
    </lineage>
</organism>
<proteinExistence type="predicted"/>
<comment type="caution">
    <text evidence="1">The sequence shown here is derived from an EMBL/GenBank/DDBJ whole genome shotgun (WGS) entry which is preliminary data.</text>
</comment>
<reference evidence="2" key="1">
    <citation type="journal article" date="2023" name="Nat. Plants">
        <title>Single-cell RNA sequencing provides a high-resolution roadmap for understanding the multicellular compartmentation of specialized metabolism.</title>
        <authorList>
            <person name="Sun S."/>
            <person name="Shen X."/>
            <person name="Li Y."/>
            <person name="Li Y."/>
            <person name="Wang S."/>
            <person name="Li R."/>
            <person name="Zhang H."/>
            <person name="Shen G."/>
            <person name="Guo B."/>
            <person name="Wei J."/>
            <person name="Xu J."/>
            <person name="St-Pierre B."/>
            <person name="Chen S."/>
            <person name="Sun C."/>
        </authorList>
    </citation>
    <scope>NUCLEOTIDE SEQUENCE [LARGE SCALE GENOMIC DNA]</scope>
</reference>
<gene>
    <name evidence="1" type="ORF">M9H77_12019</name>
</gene>
<keyword evidence="2" id="KW-1185">Reference proteome</keyword>
<evidence type="ECO:0000313" key="1">
    <source>
        <dbReference type="EMBL" id="KAI5671655.1"/>
    </source>
</evidence>
<accession>A0ACC0BGA9</accession>
<dbReference type="EMBL" id="CM044703">
    <property type="protein sequence ID" value="KAI5671655.1"/>
    <property type="molecule type" value="Genomic_DNA"/>
</dbReference>